<dbReference type="PANTHER" id="PTHR42673:SF21">
    <property type="entry name" value="GLUTATHIONE S-TRANSFERASE YFCF"/>
    <property type="match status" value="1"/>
</dbReference>
<dbReference type="NCBIfam" id="TIGR01262">
    <property type="entry name" value="maiA"/>
    <property type="match status" value="1"/>
</dbReference>
<keyword evidence="5" id="KW-1185">Reference proteome</keyword>
<dbReference type="Gene3D" id="1.20.1050.10">
    <property type="match status" value="1"/>
</dbReference>
<feature type="domain" description="GST N-terminal" evidence="2">
    <location>
        <begin position="1"/>
        <end position="80"/>
    </location>
</feature>
<dbReference type="InterPro" id="IPR040079">
    <property type="entry name" value="Glutathione_S-Trfase"/>
</dbReference>
<dbReference type="SFLD" id="SFLDG00358">
    <property type="entry name" value="Main_(cytGST)"/>
    <property type="match status" value="1"/>
</dbReference>
<proteinExistence type="inferred from homology"/>
<comment type="similarity">
    <text evidence="1">Belongs to the GST superfamily. Zeta family.</text>
</comment>
<dbReference type="InterPro" id="IPR036282">
    <property type="entry name" value="Glutathione-S-Trfase_C_sf"/>
</dbReference>
<dbReference type="PANTHER" id="PTHR42673">
    <property type="entry name" value="MALEYLACETOACETATE ISOMERASE"/>
    <property type="match status" value="1"/>
</dbReference>
<dbReference type="GO" id="GO:0016034">
    <property type="term" value="F:maleylacetoacetate isomerase activity"/>
    <property type="evidence" value="ECO:0007669"/>
    <property type="project" value="TreeGrafter"/>
</dbReference>
<organism evidence="4 5">
    <name type="scientific">Brevundimonas variabilis</name>
    <dbReference type="NCBI Taxonomy" id="74312"/>
    <lineage>
        <taxon>Bacteria</taxon>
        <taxon>Pseudomonadati</taxon>
        <taxon>Pseudomonadota</taxon>
        <taxon>Alphaproteobacteria</taxon>
        <taxon>Caulobacterales</taxon>
        <taxon>Caulobacteraceae</taxon>
        <taxon>Brevundimonas</taxon>
    </lineage>
</organism>
<dbReference type="CDD" id="cd03191">
    <property type="entry name" value="GST_C_Zeta"/>
    <property type="match status" value="1"/>
</dbReference>
<reference evidence="4 5" key="1">
    <citation type="submission" date="2020-08" db="EMBL/GenBank/DDBJ databases">
        <title>Genomic Encyclopedia of Type Strains, Phase IV (KMG-IV): sequencing the most valuable type-strain genomes for metagenomic binning, comparative biology and taxonomic classification.</title>
        <authorList>
            <person name="Goeker M."/>
        </authorList>
    </citation>
    <scope>NUCLEOTIDE SEQUENCE [LARGE SCALE GENOMIC DNA]</scope>
    <source>
        <strain evidence="4 5">DSM 4737</strain>
    </source>
</reference>
<keyword evidence="4" id="KW-0413">Isomerase</keyword>
<name>A0A7W9CGI8_9CAUL</name>
<feature type="domain" description="GST C-terminal" evidence="3">
    <location>
        <begin position="85"/>
        <end position="210"/>
    </location>
</feature>
<dbReference type="SUPFAM" id="SSF47616">
    <property type="entry name" value="GST C-terminal domain-like"/>
    <property type="match status" value="1"/>
</dbReference>
<protein>
    <submittedName>
        <fullName evidence="4">Maleylpyruvate isomerase</fullName>
        <ecNumber evidence="4">5.2.1.4</ecNumber>
    </submittedName>
</protein>
<dbReference type="SUPFAM" id="SSF52833">
    <property type="entry name" value="Thioredoxin-like"/>
    <property type="match status" value="1"/>
</dbReference>
<dbReference type="RefSeq" id="WP_183211962.1">
    <property type="nucleotide sequence ID" value="NZ_JACHOR010000001.1"/>
</dbReference>
<keyword evidence="4" id="KW-0670">Pyruvate</keyword>
<comment type="caution">
    <text evidence="4">The sequence shown here is derived from an EMBL/GenBank/DDBJ whole genome shotgun (WGS) entry which is preliminary data.</text>
</comment>
<dbReference type="EC" id="5.2.1.4" evidence="4"/>
<dbReference type="GO" id="GO:0005737">
    <property type="term" value="C:cytoplasm"/>
    <property type="evidence" value="ECO:0007669"/>
    <property type="project" value="InterPro"/>
</dbReference>
<dbReference type="GO" id="GO:0004364">
    <property type="term" value="F:glutathione transferase activity"/>
    <property type="evidence" value="ECO:0007669"/>
    <property type="project" value="TreeGrafter"/>
</dbReference>
<dbReference type="InterPro" id="IPR034333">
    <property type="entry name" value="GST_Zeta_N"/>
</dbReference>
<dbReference type="Proteomes" id="UP000545037">
    <property type="component" value="Unassembled WGS sequence"/>
</dbReference>
<dbReference type="InterPro" id="IPR036249">
    <property type="entry name" value="Thioredoxin-like_sf"/>
</dbReference>
<dbReference type="PROSITE" id="PS50404">
    <property type="entry name" value="GST_NTER"/>
    <property type="match status" value="1"/>
</dbReference>
<evidence type="ECO:0000259" key="3">
    <source>
        <dbReference type="PROSITE" id="PS50405"/>
    </source>
</evidence>
<accession>A0A7W9CGI8</accession>
<dbReference type="AlphaFoldDB" id="A0A7W9CGI8"/>
<gene>
    <name evidence="4" type="ORF">GGR13_000595</name>
</gene>
<evidence type="ECO:0000313" key="5">
    <source>
        <dbReference type="Proteomes" id="UP000545037"/>
    </source>
</evidence>
<dbReference type="GO" id="GO:0006559">
    <property type="term" value="P:L-phenylalanine catabolic process"/>
    <property type="evidence" value="ECO:0007669"/>
    <property type="project" value="TreeGrafter"/>
</dbReference>
<dbReference type="SFLD" id="SFLDS00019">
    <property type="entry name" value="Glutathione_Transferase_(cytos"/>
    <property type="match status" value="1"/>
</dbReference>
<dbReference type="EMBL" id="JACHOR010000001">
    <property type="protein sequence ID" value="MBB5745023.1"/>
    <property type="molecule type" value="Genomic_DNA"/>
</dbReference>
<dbReference type="InterPro" id="IPR004045">
    <property type="entry name" value="Glutathione_S-Trfase_N"/>
</dbReference>
<sequence length="210" mass="23091">MILHDFFRSGTSYRTRIALNLKGLGYEQRGIDLRTGAQRSEAFLRLNPQGMVPALETGDLVLTQSPAILEWLEETFPEPPLLPSGPTDRAQVRAMAALIGCDIHPLNNLRVLTAIRELGADQTGVDAWAGRWITAGFDALQSLVERYGEGWAWGETPTLVDCYLIPQIYSAGRFNLSMDRWPGLQAIAEKAALHPAFIAAHPDRQPDAAG</sequence>
<dbReference type="Pfam" id="PF13409">
    <property type="entry name" value="GST_N_2"/>
    <property type="match status" value="1"/>
</dbReference>
<evidence type="ECO:0000256" key="1">
    <source>
        <dbReference type="ARBA" id="ARBA00010007"/>
    </source>
</evidence>
<dbReference type="InterPro" id="IPR005955">
    <property type="entry name" value="GST_Zeta"/>
</dbReference>
<dbReference type="InterPro" id="IPR034330">
    <property type="entry name" value="GST_Zeta_C"/>
</dbReference>
<dbReference type="CDD" id="cd03042">
    <property type="entry name" value="GST_N_Zeta"/>
    <property type="match status" value="1"/>
</dbReference>
<evidence type="ECO:0000313" key="4">
    <source>
        <dbReference type="EMBL" id="MBB5745023.1"/>
    </source>
</evidence>
<dbReference type="GO" id="GO:0050077">
    <property type="term" value="F:maleylpyruvate isomerase activity"/>
    <property type="evidence" value="ECO:0007669"/>
    <property type="project" value="UniProtKB-EC"/>
</dbReference>
<dbReference type="InterPro" id="IPR010987">
    <property type="entry name" value="Glutathione-S-Trfase_C-like"/>
</dbReference>
<dbReference type="Gene3D" id="3.40.30.10">
    <property type="entry name" value="Glutaredoxin"/>
    <property type="match status" value="1"/>
</dbReference>
<evidence type="ECO:0000259" key="2">
    <source>
        <dbReference type="PROSITE" id="PS50404"/>
    </source>
</evidence>
<dbReference type="PROSITE" id="PS50405">
    <property type="entry name" value="GST_CTER"/>
    <property type="match status" value="1"/>
</dbReference>
<dbReference type="GO" id="GO:0006749">
    <property type="term" value="P:glutathione metabolic process"/>
    <property type="evidence" value="ECO:0007669"/>
    <property type="project" value="TreeGrafter"/>
</dbReference>